<dbReference type="InterPro" id="IPR002937">
    <property type="entry name" value="Amino_oxidase"/>
</dbReference>
<protein>
    <submittedName>
        <fullName evidence="3">NAD(P)/FAD-dependent oxidoreductase</fullName>
        <ecNumber evidence="3">1.-.-.-</ecNumber>
    </submittedName>
</protein>
<evidence type="ECO:0000256" key="1">
    <source>
        <dbReference type="SAM" id="MobiDB-lite"/>
    </source>
</evidence>
<dbReference type="EMBL" id="JAVREQ010000023">
    <property type="protein sequence ID" value="MDT0381531.1"/>
    <property type="molecule type" value="Genomic_DNA"/>
</dbReference>
<evidence type="ECO:0000313" key="3">
    <source>
        <dbReference type="EMBL" id="MDT0381531.1"/>
    </source>
</evidence>
<feature type="compositionally biased region" description="Low complexity" evidence="1">
    <location>
        <begin position="413"/>
        <end position="435"/>
    </location>
</feature>
<name>A0ABU2NY42_9ACTN</name>
<dbReference type="SUPFAM" id="SSF51905">
    <property type="entry name" value="FAD/NAD(P)-binding domain"/>
    <property type="match status" value="1"/>
</dbReference>
<dbReference type="Pfam" id="PF01593">
    <property type="entry name" value="Amino_oxidase"/>
    <property type="match status" value="1"/>
</dbReference>
<dbReference type="Gene3D" id="3.50.50.60">
    <property type="entry name" value="FAD/NAD(P)-binding domain"/>
    <property type="match status" value="1"/>
</dbReference>
<feature type="region of interest" description="Disordered" evidence="1">
    <location>
        <begin position="411"/>
        <end position="435"/>
    </location>
</feature>
<accession>A0ABU2NY42</accession>
<organism evidence="3 4">
    <name type="scientific">Streptomyces hazeniae</name>
    <dbReference type="NCBI Taxonomy" id="3075538"/>
    <lineage>
        <taxon>Bacteria</taxon>
        <taxon>Bacillati</taxon>
        <taxon>Actinomycetota</taxon>
        <taxon>Actinomycetes</taxon>
        <taxon>Kitasatosporales</taxon>
        <taxon>Streptomycetaceae</taxon>
        <taxon>Streptomyces</taxon>
    </lineage>
</organism>
<evidence type="ECO:0000259" key="2">
    <source>
        <dbReference type="Pfam" id="PF01593"/>
    </source>
</evidence>
<dbReference type="GO" id="GO:0016491">
    <property type="term" value="F:oxidoreductase activity"/>
    <property type="evidence" value="ECO:0007669"/>
    <property type="project" value="UniProtKB-KW"/>
</dbReference>
<sequence length="435" mass="45575">MPTSRSSRTDVIVVGAGVAGLACAADLTAVGRSVLVLEAADRVGGRMRTDRVDGFLVDHGFQVFNTSYPQVRRRLRLADLQLCPFTPGALIRTADGGLRRFTDPTRRPRDAADLLPGRLMSARDLLAVAALSAGDAVLPAGLLRNAPERTTVTALAQAGVSAALVETFFRPFLSGVFLEDELETSSRFFHLVWRSMLRGSLCLPRSGIGAVPAQLASRLPEECLRLNTPVAALTDDGVLLDDGGELAADAVVVATGAEVAAHLLPGLDTPPVRTVTTHYHVAPAPPLREPTLLIDGRRRFLNSCVVSEVAAGYAPDGRALIATSVLGGERPGREAEVRADLADAYGTDTSAWEHLADRTVPGALPAMVPPWPLSRPSRVGPGRYVCGDHRATGSVQGAMASGARSAREVVADARTAGAERAAGGARTAGAGREGR</sequence>
<gene>
    <name evidence="3" type="ORF">RM572_22490</name>
</gene>
<comment type="caution">
    <text evidence="3">The sequence shown here is derived from an EMBL/GenBank/DDBJ whole genome shotgun (WGS) entry which is preliminary data.</text>
</comment>
<dbReference type="RefSeq" id="WP_311675226.1">
    <property type="nucleotide sequence ID" value="NZ_JAVREQ010000023.1"/>
</dbReference>
<dbReference type="PANTHER" id="PTHR42841">
    <property type="entry name" value="AMINE OXIDASE"/>
    <property type="match status" value="1"/>
</dbReference>
<evidence type="ECO:0000313" key="4">
    <source>
        <dbReference type="Proteomes" id="UP001183414"/>
    </source>
</evidence>
<reference evidence="4" key="1">
    <citation type="submission" date="2023-07" db="EMBL/GenBank/DDBJ databases">
        <title>30 novel species of actinomycetes from the DSMZ collection.</title>
        <authorList>
            <person name="Nouioui I."/>
        </authorList>
    </citation>
    <scope>NUCLEOTIDE SEQUENCE [LARGE SCALE GENOMIC DNA]</scope>
    <source>
        <strain evidence="4">DSM 42041</strain>
    </source>
</reference>
<keyword evidence="3" id="KW-0560">Oxidoreductase</keyword>
<proteinExistence type="predicted"/>
<feature type="domain" description="Amine oxidase" evidence="2">
    <location>
        <begin position="18"/>
        <end position="409"/>
    </location>
</feature>
<dbReference type="PROSITE" id="PS51257">
    <property type="entry name" value="PROKAR_LIPOPROTEIN"/>
    <property type="match status" value="1"/>
</dbReference>
<dbReference type="EC" id="1.-.-.-" evidence="3"/>
<dbReference type="InterPro" id="IPR036188">
    <property type="entry name" value="FAD/NAD-bd_sf"/>
</dbReference>
<dbReference type="Proteomes" id="UP001183414">
    <property type="component" value="Unassembled WGS sequence"/>
</dbReference>
<keyword evidence="4" id="KW-1185">Reference proteome</keyword>